<evidence type="ECO:0000313" key="4">
    <source>
        <dbReference type="Proteomes" id="UP000184267"/>
    </source>
</evidence>
<evidence type="ECO:0000313" key="3">
    <source>
        <dbReference type="EMBL" id="OJT05113.1"/>
    </source>
</evidence>
<dbReference type="Gene3D" id="3.60.21.10">
    <property type="match status" value="1"/>
</dbReference>
<dbReference type="GO" id="GO:0005737">
    <property type="term" value="C:cytoplasm"/>
    <property type="evidence" value="ECO:0007669"/>
    <property type="project" value="TreeGrafter"/>
</dbReference>
<accession>A0A1M2VC49</accession>
<feature type="region of interest" description="Disordered" evidence="1">
    <location>
        <begin position="458"/>
        <end position="480"/>
    </location>
</feature>
<dbReference type="AlphaFoldDB" id="A0A1M2VC49"/>
<dbReference type="SUPFAM" id="SSF56300">
    <property type="entry name" value="Metallo-dependent phosphatases"/>
    <property type="match status" value="1"/>
</dbReference>
<dbReference type="Pfam" id="PF00149">
    <property type="entry name" value="Metallophos"/>
    <property type="match status" value="1"/>
</dbReference>
<evidence type="ECO:0000259" key="2">
    <source>
        <dbReference type="Pfam" id="PF00149"/>
    </source>
</evidence>
<dbReference type="InterPro" id="IPR029052">
    <property type="entry name" value="Metallo-depent_PP-like"/>
</dbReference>
<dbReference type="OrthoDB" id="10267127at2759"/>
<feature type="compositionally biased region" description="Acidic residues" evidence="1">
    <location>
        <begin position="558"/>
        <end position="585"/>
    </location>
</feature>
<organism evidence="3 4">
    <name type="scientific">Trametes pubescens</name>
    <name type="common">White-rot fungus</name>
    <dbReference type="NCBI Taxonomy" id="154538"/>
    <lineage>
        <taxon>Eukaryota</taxon>
        <taxon>Fungi</taxon>
        <taxon>Dikarya</taxon>
        <taxon>Basidiomycota</taxon>
        <taxon>Agaricomycotina</taxon>
        <taxon>Agaricomycetes</taxon>
        <taxon>Polyporales</taxon>
        <taxon>Polyporaceae</taxon>
        <taxon>Trametes</taxon>
    </lineage>
</organism>
<dbReference type="STRING" id="154538.A0A1M2VC49"/>
<dbReference type="InterPro" id="IPR050126">
    <property type="entry name" value="Ap4A_hydrolase"/>
</dbReference>
<dbReference type="GO" id="GO:0006798">
    <property type="term" value="P:polyphosphate catabolic process"/>
    <property type="evidence" value="ECO:0007669"/>
    <property type="project" value="TreeGrafter"/>
</dbReference>
<feature type="region of interest" description="Disordered" evidence="1">
    <location>
        <begin position="340"/>
        <end position="366"/>
    </location>
</feature>
<proteinExistence type="predicted"/>
<evidence type="ECO:0000256" key="1">
    <source>
        <dbReference type="SAM" id="MobiDB-lite"/>
    </source>
</evidence>
<dbReference type="InterPro" id="IPR004843">
    <property type="entry name" value="Calcineurin-like_PHP"/>
</dbReference>
<gene>
    <name evidence="3" type="ORF">TRAPUB_4099</name>
</gene>
<dbReference type="GO" id="GO:0000298">
    <property type="term" value="F:endopolyphosphatase activity"/>
    <property type="evidence" value="ECO:0007669"/>
    <property type="project" value="TreeGrafter"/>
</dbReference>
<dbReference type="PANTHER" id="PTHR42850:SF4">
    <property type="entry name" value="ZINC-DEPENDENT ENDOPOLYPHOSPHATASE"/>
    <property type="match status" value="1"/>
</dbReference>
<feature type="region of interest" description="Disordered" evidence="1">
    <location>
        <begin position="543"/>
        <end position="621"/>
    </location>
</feature>
<keyword evidence="4" id="KW-1185">Reference proteome</keyword>
<protein>
    <recommendedName>
        <fullName evidence="2">Calcineurin-like phosphoesterase domain-containing protein</fullName>
    </recommendedName>
</protein>
<dbReference type="OMA" id="TWRAEWW"/>
<comment type="caution">
    <text evidence="3">The sequence shown here is derived from an EMBL/GenBank/DDBJ whole genome shotgun (WGS) entry which is preliminary data.</text>
</comment>
<feature type="compositionally biased region" description="Acidic residues" evidence="1">
    <location>
        <begin position="467"/>
        <end position="476"/>
    </location>
</feature>
<dbReference type="GO" id="GO:0016791">
    <property type="term" value="F:phosphatase activity"/>
    <property type="evidence" value="ECO:0007669"/>
    <property type="project" value="TreeGrafter"/>
</dbReference>
<feature type="domain" description="Calcineurin-like phosphoesterase" evidence="2">
    <location>
        <begin position="86"/>
        <end position="199"/>
    </location>
</feature>
<name>A0A1M2VC49_TRAPU</name>
<sequence length="647" mass="72705">MRGMAASYHPKPHSRTTYTVLALFVLAVVVLAFLNEPLLVSRVQTVSLNLQNKKKERKFPFPDFNKYRHTRTLSPEEFGLEHPHERVIIVGDTHGMNRSLHDLLSTLSYDPRKDTMFLAGDILAKSTEAGSLAILDFLSQRQRGICFPDIEPKGPHRSGKSADAESKCKGVYAVRGNHDQMIVQWRAWREWFEPLQLTFPSADLHPRRLHVPSLASLTSTSTYNAGPPVGTGSQFLALIESEFLRDRSSDPNGAAADPQEWADIERKRAARTWRAEWWKRIPQPGKGRASKDWIPFGDHYWIARDMKPEHAKFLFSLPLVIHVPSEHFFLVHGGLLPSDPRRPSDDERQPLAHIPSADDITSDPTDDAEYDHTLLKVAPPQSVLRGLGTESKNITDADIEEMRAVQEAAVLHDVPHNRDPWVILNIRGVRKSGKATRRSDKGKHWAKIWNGQMKRCGGFVESSEREGEGDEDEDDDRVPARFRLTEARDKDNDHDDDASLPCYPSTVVYGHAASRDLDVRRWTVGLDTGCLYGRRLTSLVLQRRHPADVDTPTRTTPTDEEEEEEEGDDEDESSDEEEDELDEYAADGPLGGLNARYARVAGGSAVSRARKPPKTWSRGIKFGDKGSHLRAKLVSVKCPKAGDFAGL</sequence>
<dbReference type="EMBL" id="MNAD01001489">
    <property type="protein sequence ID" value="OJT05113.1"/>
    <property type="molecule type" value="Genomic_DNA"/>
</dbReference>
<feature type="compositionally biased region" description="Basic and acidic residues" evidence="1">
    <location>
        <begin position="340"/>
        <end position="350"/>
    </location>
</feature>
<dbReference type="Proteomes" id="UP000184267">
    <property type="component" value="Unassembled WGS sequence"/>
</dbReference>
<reference evidence="3 4" key="1">
    <citation type="submission" date="2016-10" db="EMBL/GenBank/DDBJ databases">
        <title>Genome sequence of the basidiomycete white-rot fungus Trametes pubescens.</title>
        <authorList>
            <person name="Makela M.R."/>
            <person name="Granchi Z."/>
            <person name="Peng M."/>
            <person name="De Vries R.P."/>
            <person name="Grigoriev I."/>
            <person name="Riley R."/>
            <person name="Hilden K."/>
        </authorList>
    </citation>
    <scope>NUCLEOTIDE SEQUENCE [LARGE SCALE GENOMIC DNA]</scope>
    <source>
        <strain evidence="3 4">FBCC735</strain>
    </source>
</reference>
<dbReference type="PANTHER" id="PTHR42850">
    <property type="entry name" value="METALLOPHOSPHOESTERASE"/>
    <property type="match status" value="1"/>
</dbReference>